<evidence type="ECO:0000256" key="1">
    <source>
        <dbReference type="ARBA" id="ARBA00022603"/>
    </source>
</evidence>
<dbReference type="AlphaFoldDB" id="A0A143BHM8"/>
<sequence>MAKAYDQAYFDKWYRHPGHRVKSPAELARQVAFVLHTAEFVLGHPVRTVLDVGCGEGQWRAALRRYRPRVHYDGVDPSAYAVTRYGRARGIQLGGIEDLDALPLRDQYDLVVCCGMLNYLAAPSLQRGVVQVARRTGGLAYLELFTKEDAFEGDTNWPAPRAASWYRAAMKRAGLWAVGMQCYVANASRDRVSALERV</sequence>
<keyword evidence="2" id="KW-0808">Transferase</keyword>
<accession>A0A143BHM8</accession>
<dbReference type="Gene3D" id="3.40.50.150">
    <property type="entry name" value="Vaccinia Virus protein VP39"/>
    <property type="match status" value="1"/>
</dbReference>
<organism evidence="5 6">
    <name type="scientific">Gemmatimonas phototrophica</name>
    <dbReference type="NCBI Taxonomy" id="1379270"/>
    <lineage>
        <taxon>Bacteria</taxon>
        <taxon>Pseudomonadati</taxon>
        <taxon>Gemmatimonadota</taxon>
        <taxon>Gemmatimonadia</taxon>
        <taxon>Gemmatimonadales</taxon>
        <taxon>Gemmatimonadaceae</taxon>
        <taxon>Gemmatimonas</taxon>
    </lineage>
</organism>
<proteinExistence type="predicted"/>
<dbReference type="InterPro" id="IPR029063">
    <property type="entry name" value="SAM-dependent_MTases_sf"/>
</dbReference>
<reference evidence="5 6" key="2">
    <citation type="journal article" date="2016" name="Environ. Microbiol. Rep.">
        <title>Metagenomic evidence for the presence of phototrophic Gemmatimonadetes bacteria in diverse environments.</title>
        <authorList>
            <person name="Zeng Y."/>
            <person name="Baumbach J."/>
            <person name="Barbosa E.G."/>
            <person name="Azevedo V."/>
            <person name="Zhang C."/>
            <person name="Koblizek M."/>
        </authorList>
    </citation>
    <scope>NUCLEOTIDE SEQUENCE [LARGE SCALE GENOMIC DNA]</scope>
    <source>
        <strain evidence="5 6">AP64</strain>
    </source>
</reference>
<dbReference type="EMBL" id="CP011454">
    <property type="protein sequence ID" value="AMW03960.1"/>
    <property type="molecule type" value="Genomic_DNA"/>
</dbReference>
<dbReference type="GO" id="GO:0032259">
    <property type="term" value="P:methylation"/>
    <property type="evidence" value="ECO:0007669"/>
    <property type="project" value="UniProtKB-KW"/>
</dbReference>
<evidence type="ECO:0000256" key="3">
    <source>
        <dbReference type="ARBA" id="ARBA00022691"/>
    </source>
</evidence>
<dbReference type="GO" id="GO:0008168">
    <property type="term" value="F:methyltransferase activity"/>
    <property type="evidence" value="ECO:0007669"/>
    <property type="project" value="UniProtKB-KW"/>
</dbReference>
<dbReference type="OrthoDB" id="9801609at2"/>
<evidence type="ECO:0000256" key="2">
    <source>
        <dbReference type="ARBA" id="ARBA00022679"/>
    </source>
</evidence>
<dbReference type="CDD" id="cd02440">
    <property type="entry name" value="AdoMet_MTases"/>
    <property type="match status" value="1"/>
</dbReference>
<feature type="domain" description="Methyltransferase" evidence="4">
    <location>
        <begin position="49"/>
        <end position="134"/>
    </location>
</feature>
<dbReference type="InterPro" id="IPR041698">
    <property type="entry name" value="Methyltransf_25"/>
</dbReference>
<keyword evidence="6" id="KW-1185">Reference proteome</keyword>
<dbReference type="Pfam" id="PF13649">
    <property type="entry name" value="Methyltransf_25"/>
    <property type="match status" value="1"/>
</dbReference>
<dbReference type="PANTHER" id="PTHR43464">
    <property type="entry name" value="METHYLTRANSFERASE"/>
    <property type="match status" value="1"/>
</dbReference>
<dbReference type="PANTHER" id="PTHR43464:SF19">
    <property type="entry name" value="UBIQUINONE BIOSYNTHESIS O-METHYLTRANSFERASE, MITOCHONDRIAL"/>
    <property type="match status" value="1"/>
</dbReference>
<dbReference type="RefSeq" id="WP_026849244.1">
    <property type="nucleotide sequence ID" value="NZ_CP011454.1"/>
</dbReference>
<dbReference type="STRING" id="1379270.GEMMAAP_02160"/>
<dbReference type="eggNOG" id="COG0500">
    <property type="taxonomic scope" value="Bacteria"/>
</dbReference>
<reference evidence="5 6" key="1">
    <citation type="journal article" date="2014" name="Proc. Natl. Acad. Sci. U.S.A.">
        <title>Functional type 2 photosynthetic reaction centers found in the rare bacterial phylum Gemmatimonadetes.</title>
        <authorList>
            <person name="Zeng Y."/>
            <person name="Feng F."/>
            <person name="Medova H."/>
            <person name="Dean J."/>
            <person name="Koblizek M."/>
        </authorList>
    </citation>
    <scope>NUCLEOTIDE SEQUENCE [LARGE SCALE GENOMIC DNA]</scope>
    <source>
        <strain evidence="5 6">AP64</strain>
    </source>
</reference>
<dbReference type="KEGG" id="gph:GEMMAAP_02160"/>
<dbReference type="SUPFAM" id="SSF53335">
    <property type="entry name" value="S-adenosyl-L-methionine-dependent methyltransferases"/>
    <property type="match status" value="1"/>
</dbReference>
<evidence type="ECO:0000313" key="6">
    <source>
        <dbReference type="Proteomes" id="UP000076404"/>
    </source>
</evidence>
<gene>
    <name evidence="5" type="ORF">GEMMAAP_02160</name>
</gene>
<name>A0A143BHM8_9BACT</name>
<evidence type="ECO:0000313" key="5">
    <source>
        <dbReference type="EMBL" id="AMW03960.1"/>
    </source>
</evidence>
<protein>
    <recommendedName>
        <fullName evidence="4">Methyltransferase domain-containing protein</fullName>
    </recommendedName>
</protein>
<evidence type="ECO:0000259" key="4">
    <source>
        <dbReference type="Pfam" id="PF13649"/>
    </source>
</evidence>
<keyword evidence="1" id="KW-0489">Methyltransferase</keyword>
<dbReference type="Proteomes" id="UP000076404">
    <property type="component" value="Chromosome"/>
</dbReference>
<keyword evidence="3" id="KW-0949">S-adenosyl-L-methionine</keyword>